<feature type="domain" description="Nucleoside transporter/FeoB GTPase Gate" evidence="2">
    <location>
        <begin position="44"/>
        <end position="143"/>
    </location>
</feature>
<comment type="caution">
    <text evidence="4">The sequence shown here is derived from an EMBL/GenBank/DDBJ whole genome shotgun (WGS) entry which is preliminary data.</text>
</comment>
<dbReference type="EMBL" id="JADOEF010000001">
    <property type="protein sequence ID" value="MBF7808082.1"/>
    <property type="molecule type" value="Genomic_DNA"/>
</dbReference>
<dbReference type="RefSeq" id="WP_011967417.1">
    <property type="nucleotide sequence ID" value="NZ_CP016090.1"/>
</dbReference>
<feature type="transmembrane region" description="Helical" evidence="1">
    <location>
        <begin position="151"/>
        <end position="171"/>
    </location>
</feature>
<dbReference type="Proteomes" id="UP000821656">
    <property type="component" value="Unassembled WGS sequence"/>
</dbReference>
<accession>A0A1S8PUK7</accession>
<dbReference type="InterPro" id="IPR011642">
    <property type="entry name" value="Gate_dom"/>
</dbReference>
<evidence type="ECO:0000313" key="5">
    <source>
        <dbReference type="EMBL" id="NSB11924.1"/>
    </source>
</evidence>
<organism evidence="4 6">
    <name type="scientific">Clostridium beijerinckii</name>
    <name type="common">Clostridium MP</name>
    <dbReference type="NCBI Taxonomy" id="1520"/>
    <lineage>
        <taxon>Bacteria</taxon>
        <taxon>Bacillati</taxon>
        <taxon>Bacillota</taxon>
        <taxon>Clostridia</taxon>
        <taxon>Eubacteriales</taxon>
        <taxon>Clostridiaceae</taxon>
        <taxon>Clostridium</taxon>
    </lineage>
</organism>
<dbReference type="AlphaFoldDB" id="A0A1S8PUK7"/>
<evidence type="ECO:0000313" key="6">
    <source>
        <dbReference type="Proteomes" id="UP000821656"/>
    </source>
</evidence>
<gene>
    <name evidence="5" type="ORF">BCD95_000183</name>
    <name evidence="4" type="ORF">DFH45_001922</name>
    <name evidence="3" type="ORF">IS491_05175</name>
</gene>
<feature type="transmembrane region" description="Helical" evidence="1">
    <location>
        <begin position="6"/>
        <end position="23"/>
    </location>
</feature>
<dbReference type="GO" id="GO:0005886">
    <property type="term" value="C:plasma membrane"/>
    <property type="evidence" value="ECO:0007669"/>
    <property type="project" value="TreeGrafter"/>
</dbReference>
<dbReference type="PANTHER" id="PTHR35793">
    <property type="entry name" value="INNER MEMBRANE PROTEIN YJIG"/>
    <property type="match status" value="1"/>
</dbReference>
<reference evidence="4" key="1">
    <citation type="submission" date="2020-05" db="EMBL/GenBank/DDBJ databases">
        <title>Genomic insights into acetone-butanol-ethanol (ABE) fermentation by sequencing solventogenic clostridia strains.</title>
        <authorList>
            <person name="Brown S."/>
        </authorList>
    </citation>
    <scope>NUCLEOTIDE SEQUENCE</scope>
    <source>
        <strain evidence="5">DJ123</strain>
        <strain evidence="4">DJ126</strain>
    </source>
</reference>
<evidence type="ECO:0000313" key="3">
    <source>
        <dbReference type="EMBL" id="MBF7808082.1"/>
    </source>
</evidence>
<protein>
    <submittedName>
        <fullName evidence="3 4">Spore maturation protein</fullName>
    </submittedName>
</protein>
<evidence type="ECO:0000259" key="2">
    <source>
        <dbReference type="Pfam" id="PF07670"/>
    </source>
</evidence>
<dbReference type="InterPro" id="IPR052549">
    <property type="entry name" value="SpmB"/>
</dbReference>
<name>A0A1S8PUK7_CLOBE</name>
<keyword evidence="1" id="KW-1133">Transmembrane helix</keyword>
<keyword evidence="1" id="KW-0812">Transmembrane</keyword>
<keyword evidence="1" id="KW-0472">Membrane</keyword>
<dbReference type="EMBL" id="JABSXK010000001">
    <property type="protein sequence ID" value="NRV08959.1"/>
    <property type="molecule type" value="Genomic_DNA"/>
</dbReference>
<evidence type="ECO:0000256" key="1">
    <source>
        <dbReference type="SAM" id="Phobius"/>
    </source>
</evidence>
<sequence>MFNYLSKSIIPIIFLLIITYGMFKGRKVYEWFIEGAKDGLMVTLRIFPYLLAMIIAVQVFREAKLMDLLNNLIAPLANLIGLPKDLIPLLIIKPLSGSGAIGVFTDIIKSLGPDTRTGLIASVVMGSTETIFYTITVYFGAIKVKKIRHTLWAAVFADATAIIMAIFMVNICF</sequence>
<evidence type="ECO:0000313" key="4">
    <source>
        <dbReference type="EMBL" id="NRV08959.1"/>
    </source>
</evidence>
<feature type="transmembrane region" description="Helical" evidence="1">
    <location>
        <begin position="119"/>
        <end position="139"/>
    </location>
</feature>
<reference evidence="3" key="2">
    <citation type="submission" date="2020-11" db="EMBL/GenBank/DDBJ databases">
        <authorList>
            <person name="Thieme N."/>
            <person name="Liebl W."/>
            <person name="Zverlov V."/>
        </authorList>
    </citation>
    <scope>NUCLEOTIDE SEQUENCE</scope>
    <source>
        <strain evidence="3">NT08</strain>
    </source>
</reference>
<dbReference type="EMBL" id="JABTDW010000001">
    <property type="protein sequence ID" value="NSB11924.1"/>
    <property type="molecule type" value="Genomic_DNA"/>
</dbReference>
<dbReference type="Pfam" id="PF07670">
    <property type="entry name" value="Gate"/>
    <property type="match status" value="1"/>
</dbReference>
<dbReference type="Proteomes" id="UP000822184">
    <property type="component" value="Unassembled WGS sequence"/>
</dbReference>
<dbReference type="PANTHER" id="PTHR35793:SF2">
    <property type="entry name" value="INNER MEMBRANE PROTEIN YJIG"/>
    <property type="match status" value="1"/>
</dbReference>
<dbReference type="Proteomes" id="UP000631418">
    <property type="component" value="Unassembled WGS sequence"/>
</dbReference>
<feature type="transmembrane region" description="Helical" evidence="1">
    <location>
        <begin position="44"/>
        <end position="61"/>
    </location>
</feature>
<proteinExistence type="predicted"/>
<dbReference type="OMA" id="PHLVGMM"/>